<proteinExistence type="predicted"/>
<accession>A0A0D0CLJ9</accession>
<organism evidence="2 3">
    <name type="scientific">Collybiopsis luxurians FD-317 M1</name>
    <dbReference type="NCBI Taxonomy" id="944289"/>
    <lineage>
        <taxon>Eukaryota</taxon>
        <taxon>Fungi</taxon>
        <taxon>Dikarya</taxon>
        <taxon>Basidiomycota</taxon>
        <taxon>Agaricomycotina</taxon>
        <taxon>Agaricomycetes</taxon>
        <taxon>Agaricomycetidae</taxon>
        <taxon>Agaricales</taxon>
        <taxon>Marasmiineae</taxon>
        <taxon>Omphalotaceae</taxon>
        <taxon>Collybiopsis</taxon>
        <taxon>Collybiopsis luxurians</taxon>
    </lineage>
</organism>
<keyword evidence="3" id="KW-1185">Reference proteome</keyword>
<protein>
    <submittedName>
        <fullName evidence="2">Uncharacterized protein</fullName>
    </submittedName>
</protein>
<dbReference type="HOGENOM" id="CLU_3068887_0_0_1"/>
<dbReference type="AlphaFoldDB" id="A0A0D0CLJ9"/>
<dbReference type="EMBL" id="KN834801">
    <property type="protein sequence ID" value="KIK55993.1"/>
    <property type="molecule type" value="Genomic_DNA"/>
</dbReference>
<reference evidence="2 3" key="1">
    <citation type="submission" date="2014-04" db="EMBL/GenBank/DDBJ databases">
        <title>Evolutionary Origins and Diversification of the Mycorrhizal Mutualists.</title>
        <authorList>
            <consortium name="DOE Joint Genome Institute"/>
            <consortium name="Mycorrhizal Genomics Consortium"/>
            <person name="Kohler A."/>
            <person name="Kuo A."/>
            <person name="Nagy L.G."/>
            <person name="Floudas D."/>
            <person name="Copeland A."/>
            <person name="Barry K.W."/>
            <person name="Cichocki N."/>
            <person name="Veneault-Fourrey C."/>
            <person name="LaButti K."/>
            <person name="Lindquist E.A."/>
            <person name="Lipzen A."/>
            <person name="Lundell T."/>
            <person name="Morin E."/>
            <person name="Murat C."/>
            <person name="Riley R."/>
            <person name="Ohm R."/>
            <person name="Sun H."/>
            <person name="Tunlid A."/>
            <person name="Henrissat B."/>
            <person name="Grigoriev I.V."/>
            <person name="Hibbett D.S."/>
            <person name="Martin F."/>
        </authorList>
    </citation>
    <scope>NUCLEOTIDE SEQUENCE [LARGE SCALE GENOMIC DNA]</scope>
    <source>
        <strain evidence="2 3">FD-317 M1</strain>
    </source>
</reference>
<feature type="region of interest" description="Disordered" evidence="1">
    <location>
        <begin position="1"/>
        <end position="20"/>
    </location>
</feature>
<gene>
    <name evidence="2" type="ORF">GYMLUDRAFT_829217</name>
</gene>
<evidence type="ECO:0000313" key="3">
    <source>
        <dbReference type="Proteomes" id="UP000053593"/>
    </source>
</evidence>
<evidence type="ECO:0000256" key="1">
    <source>
        <dbReference type="SAM" id="MobiDB-lite"/>
    </source>
</evidence>
<dbReference type="Proteomes" id="UP000053593">
    <property type="component" value="Unassembled WGS sequence"/>
</dbReference>
<evidence type="ECO:0000313" key="2">
    <source>
        <dbReference type="EMBL" id="KIK55993.1"/>
    </source>
</evidence>
<name>A0A0D0CLJ9_9AGAR</name>
<sequence>MYGMVLPVSQTSPGREKVKGNNRGCVYMQLQIQIRVPSRTAMDFVHNDTAIAR</sequence>